<feature type="transmembrane region" description="Helical" evidence="2">
    <location>
        <begin position="406"/>
        <end position="430"/>
    </location>
</feature>
<dbReference type="EMBL" id="OX395138">
    <property type="protein sequence ID" value="CAI5789615.1"/>
    <property type="molecule type" value="Genomic_DNA"/>
</dbReference>
<keyword evidence="2" id="KW-0472">Membrane</keyword>
<dbReference type="InterPro" id="IPR011641">
    <property type="entry name" value="Tyr-kin_ephrin_A/B_rcpt-like"/>
</dbReference>
<keyword evidence="5" id="KW-1185">Reference proteome</keyword>
<feature type="region of interest" description="Disordered" evidence="1">
    <location>
        <begin position="495"/>
        <end position="545"/>
    </location>
</feature>
<dbReference type="InterPro" id="IPR013783">
    <property type="entry name" value="Ig-like_fold"/>
</dbReference>
<reference evidence="4" key="1">
    <citation type="submission" date="2022-12" db="EMBL/GenBank/DDBJ databases">
        <authorList>
            <person name="Alioto T."/>
            <person name="Alioto T."/>
            <person name="Gomez Garrido J."/>
        </authorList>
    </citation>
    <scope>NUCLEOTIDE SEQUENCE</scope>
</reference>
<organism evidence="4 5">
    <name type="scientific">Podarcis lilfordi</name>
    <name type="common">Lilford's wall lizard</name>
    <dbReference type="NCBI Taxonomy" id="74358"/>
    <lineage>
        <taxon>Eukaryota</taxon>
        <taxon>Metazoa</taxon>
        <taxon>Chordata</taxon>
        <taxon>Craniata</taxon>
        <taxon>Vertebrata</taxon>
        <taxon>Euteleostomi</taxon>
        <taxon>Lepidosauria</taxon>
        <taxon>Squamata</taxon>
        <taxon>Bifurcata</taxon>
        <taxon>Unidentata</taxon>
        <taxon>Episquamata</taxon>
        <taxon>Laterata</taxon>
        <taxon>Lacertibaenia</taxon>
        <taxon>Lacertidae</taxon>
        <taxon>Podarcis</taxon>
    </lineage>
</organism>
<keyword evidence="2" id="KW-0812">Transmembrane</keyword>
<dbReference type="SMART" id="SM01411">
    <property type="entry name" value="Ephrin_rec_like"/>
    <property type="match status" value="1"/>
</dbReference>
<dbReference type="GO" id="GO:0001675">
    <property type="term" value="P:acrosome assembly"/>
    <property type="evidence" value="ECO:0007669"/>
    <property type="project" value="TreeGrafter"/>
</dbReference>
<dbReference type="GO" id="GO:0002199">
    <property type="term" value="C:zona pellucida receptor complex"/>
    <property type="evidence" value="ECO:0007669"/>
    <property type="project" value="TreeGrafter"/>
</dbReference>
<dbReference type="InterPro" id="IPR048806">
    <property type="entry name" value="ZPBP1/2_N"/>
</dbReference>
<feature type="compositionally biased region" description="Polar residues" evidence="1">
    <location>
        <begin position="502"/>
        <end position="521"/>
    </location>
</feature>
<dbReference type="Gene3D" id="2.60.40.10">
    <property type="entry name" value="Immunoglobulins"/>
    <property type="match status" value="1"/>
</dbReference>
<dbReference type="AlphaFoldDB" id="A0AA35L4C9"/>
<dbReference type="SUPFAM" id="SSF48726">
    <property type="entry name" value="Immunoglobulin"/>
    <property type="match status" value="1"/>
</dbReference>
<protein>
    <submittedName>
        <fullName evidence="4">Pellucida-binding 1-like isoform X1</fullName>
    </submittedName>
</protein>
<dbReference type="Pfam" id="PF07699">
    <property type="entry name" value="Ephrin_rec_like"/>
    <property type="match status" value="1"/>
</dbReference>
<dbReference type="PANTHER" id="PTHR15443:SF6">
    <property type="entry name" value="IG-LIKE DOMAIN-CONTAINING PROTEIN"/>
    <property type="match status" value="1"/>
</dbReference>
<dbReference type="GO" id="GO:0005576">
    <property type="term" value="C:extracellular region"/>
    <property type="evidence" value="ECO:0007669"/>
    <property type="project" value="InterPro"/>
</dbReference>
<feature type="domain" description="Ig-like" evidence="3">
    <location>
        <begin position="85"/>
        <end position="188"/>
    </location>
</feature>
<keyword evidence="2" id="KW-1133">Transmembrane helix</keyword>
<dbReference type="PANTHER" id="PTHR15443">
    <property type="entry name" value="ZONA PELLUCIDA BINDING PROTEIN SP38"/>
    <property type="match status" value="1"/>
</dbReference>
<dbReference type="GO" id="GO:0001669">
    <property type="term" value="C:acrosomal vesicle"/>
    <property type="evidence" value="ECO:0007669"/>
    <property type="project" value="TreeGrafter"/>
</dbReference>
<dbReference type="GO" id="GO:0007339">
    <property type="term" value="P:binding of sperm to zona pellucida"/>
    <property type="evidence" value="ECO:0007669"/>
    <property type="project" value="InterPro"/>
</dbReference>
<evidence type="ECO:0000313" key="4">
    <source>
        <dbReference type="EMBL" id="CAI5789615.1"/>
    </source>
</evidence>
<dbReference type="Pfam" id="PF07354">
    <property type="entry name" value="Sp38"/>
    <property type="match status" value="1"/>
</dbReference>
<evidence type="ECO:0000259" key="3">
    <source>
        <dbReference type="PROSITE" id="PS50835"/>
    </source>
</evidence>
<accession>A0AA35L4C9</accession>
<name>A0AA35L4C9_9SAUR</name>
<dbReference type="PROSITE" id="PS50835">
    <property type="entry name" value="IG_LIKE"/>
    <property type="match status" value="1"/>
</dbReference>
<gene>
    <name evidence="4" type="ORF">PODLI_1B016518</name>
</gene>
<evidence type="ECO:0000256" key="2">
    <source>
        <dbReference type="SAM" id="Phobius"/>
    </source>
</evidence>
<proteinExistence type="predicted"/>
<dbReference type="InterPro" id="IPR007110">
    <property type="entry name" value="Ig-like_dom"/>
</dbReference>
<evidence type="ECO:0000313" key="5">
    <source>
        <dbReference type="Proteomes" id="UP001178461"/>
    </source>
</evidence>
<evidence type="ECO:0000256" key="1">
    <source>
        <dbReference type="SAM" id="MobiDB-lite"/>
    </source>
</evidence>
<dbReference type="InterPro" id="IPR036179">
    <property type="entry name" value="Ig-like_dom_sf"/>
</dbReference>
<dbReference type="Gene3D" id="2.10.50.10">
    <property type="entry name" value="Tumor Necrosis Factor Receptor, subunit A, domain 2"/>
    <property type="match status" value="1"/>
</dbReference>
<feature type="region of interest" description="Disordered" evidence="1">
    <location>
        <begin position="66"/>
        <end position="94"/>
    </location>
</feature>
<sequence length="558" mass="62191">MCEKEGTKAMVARRSLPRHRLRLLKLAFVFLLLLLPLLFSGAASGNPCFVNKMCLLRRRTMHLKREIRDTPAESETEYDNTSSVPEDLPASDNQITGAEERTVPAYILIYSNSLILNCLTEKLLIEGIIDPKYVWSGPRGQITRESQRFLLTDDGSLQIYNIEGSDSGGYTCKVNYIYKAEQMTTEIHFMVYVYHMPEKSLRLSSEFTVQTCETNAVASFEKHFLKKLESLVYNLGCEIKQWSTQCHASTDTLEKITHKLTFQFVVFPLALTTADLCRSAQCGNSTSNMEEAYTKISEFFEVENANSSHSDYSSYLHGTLNAVKVDHCKPGFGKIINALSNNTECPGCCVTCPPGRFSAEYGTICTLCPAGSYNEKYGQAACENCPKTQSSDGEGAKTGRSCHKILPMWMVFLISSAGTSLILVTIWLIIGRCCKKTIAAQYIREAESGLKRRLQAFANIASDAEVQEQRSKLSPIKMHRNKVDFLEDESVGLLSNDEATEPPTTAGTSPSPVQTGLSDLESSFEDKSIPTLDNDNFIPKDLPPNQQRLVDIMKHNLP</sequence>
<dbReference type="Proteomes" id="UP001178461">
    <property type="component" value="Chromosome 13"/>
</dbReference>
<dbReference type="InterPro" id="IPR010857">
    <property type="entry name" value="Sp38-bd"/>
</dbReference>